<evidence type="ECO:0008006" key="3">
    <source>
        <dbReference type="Google" id="ProtNLM"/>
    </source>
</evidence>
<dbReference type="Proteomes" id="UP001206983">
    <property type="component" value="Unassembled WGS sequence"/>
</dbReference>
<gene>
    <name evidence="1" type="ORF">PV02_07665</name>
</gene>
<dbReference type="AlphaFoldDB" id="A0AAE3HCJ3"/>
<dbReference type="InterPro" id="IPR021527">
    <property type="entry name" value="DUF2795"/>
</dbReference>
<sequence length="62" mass="6978">MKSNVAAVQEALKGIDYPKEKKEVIEYAKDHKASKDVMSDLENISDRKYQTAADLSKEFSGK</sequence>
<evidence type="ECO:0000313" key="1">
    <source>
        <dbReference type="EMBL" id="MCQ6963238.1"/>
    </source>
</evidence>
<keyword evidence="2" id="KW-1185">Reference proteome</keyword>
<dbReference type="Pfam" id="PF11387">
    <property type="entry name" value="DUF2795"/>
    <property type="match status" value="1"/>
</dbReference>
<dbReference type="EMBL" id="JTEO01000004">
    <property type="protein sequence ID" value="MCQ6963238.1"/>
    <property type="molecule type" value="Genomic_DNA"/>
</dbReference>
<organism evidence="1 2">
    <name type="scientific">Methanolobus chelungpuianus</name>
    <dbReference type="NCBI Taxonomy" id="502115"/>
    <lineage>
        <taxon>Archaea</taxon>
        <taxon>Methanobacteriati</taxon>
        <taxon>Methanobacteriota</taxon>
        <taxon>Stenosarchaea group</taxon>
        <taxon>Methanomicrobia</taxon>
        <taxon>Methanosarcinales</taxon>
        <taxon>Methanosarcinaceae</taxon>
        <taxon>Methanolobus</taxon>
    </lineage>
</organism>
<protein>
    <recommendedName>
        <fullName evidence="3">DUF2795 domain-containing protein</fullName>
    </recommendedName>
</protein>
<name>A0AAE3HCJ3_9EURY</name>
<proteinExistence type="predicted"/>
<evidence type="ECO:0000313" key="2">
    <source>
        <dbReference type="Proteomes" id="UP001206983"/>
    </source>
</evidence>
<dbReference type="RefSeq" id="WP_256622809.1">
    <property type="nucleotide sequence ID" value="NZ_JTEO01000004.1"/>
</dbReference>
<reference evidence="1 2" key="1">
    <citation type="journal article" date="2011" name="Appl. Environ. Microbiol.">
        <title>Methanogenic archaea isolated from Taiwan's Chelungpu fault.</title>
        <authorList>
            <person name="Wu S.Y."/>
            <person name="Lai M.C."/>
        </authorList>
    </citation>
    <scope>NUCLEOTIDE SEQUENCE [LARGE SCALE GENOMIC DNA]</scope>
    <source>
        <strain evidence="1 2">St545Mb</strain>
    </source>
</reference>
<accession>A0AAE3HCJ3</accession>
<comment type="caution">
    <text evidence="1">The sequence shown here is derived from an EMBL/GenBank/DDBJ whole genome shotgun (WGS) entry which is preliminary data.</text>
</comment>